<dbReference type="Gene3D" id="3.40.50.300">
    <property type="entry name" value="P-loop containing nucleotide triphosphate hydrolases"/>
    <property type="match status" value="1"/>
</dbReference>
<reference evidence="3" key="1">
    <citation type="submission" date="2016-06" db="UniProtKB">
        <authorList>
            <consortium name="WormBaseParasite"/>
        </authorList>
    </citation>
    <scope>IDENTIFICATION</scope>
</reference>
<sequence length="592" mass="68015">MLRSLLSGNGLDVYDYEDYKFTGFVLENELVKLKQTSHLRLPSCKNKNNHGPASEFVLPGHIRKLEDVLDRFCLSALNDENDSISLVNNILDLYILEDWSYKLKRSDQRLRNISKKSENDSSRNRILLISGQPGVGKTRFLTNWLNKRKSNGFTIMNDDIKVKELITITDADETTNNSLREESDIIFIEEFIEPGKCNSDIWQLIDDLNRKARTARYKSSELNSSLATLLSGLTSEQEDFERARQLRQLGSRLFTSLSPTNSNDDRSDLPVIVIIDGLEYLEDPLAETAEAVKCIDWLFSCHPRTKETDINEYGGINSGGLPIIPSRTRFILTCSSSHYINHQLAKCPLVTVIEYSSVLGLKENMSMKILPTSIGNLEETNEVLKENNPVTNQLYDLICSFFPLLNNDALNYIEEAEMNQKFNLHSLLKYRVQIVKDRLRNPTINKLYKYWCLKENALAQAKRLLATQSIRQLLLCLLQQWAVEFEYSIITIEEELSIRNPMDNGKGYSALSTYNEDKQMSEHKIYFKTLLQKSTTQLSKECPDSVGDRKDQSNTCRNEEIQLGGAQNQRNPLDLNWTEKIRFDRDAILLWS</sequence>
<dbReference type="EMBL" id="UZAK01036142">
    <property type="protein sequence ID" value="VDP54041.1"/>
    <property type="molecule type" value="Genomic_DNA"/>
</dbReference>
<dbReference type="AlphaFoldDB" id="A0A183KFI0"/>
<name>A0A183KFI0_9TREM</name>
<evidence type="ECO:0000313" key="3">
    <source>
        <dbReference type="WBParaSite" id="SCUD_0001377701-mRNA-1"/>
    </source>
</evidence>
<dbReference type="Proteomes" id="UP000279833">
    <property type="component" value="Unassembled WGS sequence"/>
</dbReference>
<dbReference type="SUPFAM" id="SSF52540">
    <property type="entry name" value="P-loop containing nucleoside triphosphate hydrolases"/>
    <property type="match status" value="2"/>
</dbReference>
<evidence type="ECO:0000313" key="1">
    <source>
        <dbReference type="EMBL" id="VDP54041.1"/>
    </source>
</evidence>
<proteinExistence type="predicted"/>
<gene>
    <name evidence="1" type="ORF">SCUD_LOCUS13774</name>
</gene>
<keyword evidence="2" id="KW-1185">Reference proteome</keyword>
<evidence type="ECO:0000313" key="2">
    <source>
        <dbReference type="Proteomes" id="UP000279833"/>
    </source>
</evidence>
<dbReference type="InterPro" id="IPR027417">
    <property type="entry name" value="P-loop_NTPase"/>
</dbReference>
<accession>A0A183KFI0</accession>
<protein>
    <submittedName>
        <fullName evidence="3">AAA domain-containing protein</fullName>
    </submittedName>
</protein>
<dbReference type="WBParaSite" id="SCUD_0001377701-mRNA-1">
    <property type="protein sequence ID" value="SCUD_0001377701-mRNA-1"/>
    <property type="gene ID" value="SCUD_0001377701"/>
</dbReference>
<organism evidence="3">
    <name type="scientific">Schistosoma curassoni</name>
    <dbReference type="NCBI Taxonomy" id="6186"/>
    <lineage>
        <taxon>Eukaryota</taxon>
        <taxon>Metazoa</taxon>
        <taxon>Spiralia</taxon>
        <taxon>Lophotrochozoa</taxon>
        <taxon>Platyhelminthes</taxon>
        <taxon>Trematoda</taxon>
        <taxon>Digenea</taxon>
        <taxon>Strigeidida</taxon>
        <taxon>Schistosomatoidea</taxon>
        <taxon>Schistosomatidae</taxon>
        <taxon>Schistosoma</taxon>
    </lineage>
</organism>
<reference evidence="1 2" key="2">
    <citation type="submission" date="2018-11" db="EMBL/GenBank/DDBJ databases">
        <authorList>
            <consortium name="Pathogen Informatics"/>
        </authorList>
    </citation>
    <scope>NUCLEOTIDE SEQUENCE [LARGE SCALE GENOMIC DNA]</scope>
    <source>
        <strain evidence="1">Dakar</strain>
        <strain evidence="2">Dakar, Senegal</strain>
    </source>
</reference>